<keyword evidence="2" id="KW-0812">Transmembrane</keyword>
<accession>A0A3S1BCL7</accession>
<evidence type="ECO:0000256" key="1">
    <source>
        <dbReference type="SAM" id="MobiDB-lite"/>
    </source>
</evidence>
<keyword evidence="4" id="KW-1185">Reference proteome</keyword>
<name>A0A3S1BCL7_ELYCH</name>
<dbReference type="AlphaFoldDB" id="A0A3S1BCL7"/>
<dbReference type="Proteomes" id="UP000271974">
    <property type="component" value="Unassembled WGS sequence"/>
</dbReference>
<feature type="compositionally biased region" description="Polar residues" evidence="1">
    <location>
        <begin position="1"/>
        <end position="16"/>
    </location>
</feature>
<feature type="transmembrane region" description="Helical" evidence="2">
    <location>
        <begin position="116"/>
        <end position="135"/>
    </location>
</feature>
<feature type="region of interest" description="Disordered" evidence="1">
    <location>
        <begin position="1"/>
        <end position="29"/>
    </location>
</feature>
<dbReference type="EMBL" id="RQTK01000181">
    <property type="protein sequence ID" value="RUS85128.1"/>
    <property type="molecule type" value="Genomic_DNA"/>
</dbReference>
<sequence length="160" mass="17628">ATGTHSSSTRRVSSGPKQHLQPAGARRDKLARVARPPALHHANPNAAVVERTLGEQQVPRLGALQKLGPGVVEDLDGVSRRDLLHDQGARGLRIVQGRRVDENWELRGVVGPDFAFLWWLLLLLLVLVMVLLLLLLLVLVMVLLLLLLLLLVMVLLLLLL</sequence>
<keyword evidence="2" id="KW-1133">Transmembrane helix</keyword>
<keyword evidence="2" id="KW-0472">Membrane</keyword>
<evidence type="ECO:0000256" key="2">
    <source>
        <dbReference type="SAM" id="Phobius"/>
    </source>
</evidence>
<gene>
    <name evidence="3" type="ORF">EGW08_007133</name>
</gene>
<protein>
    <submittedName>
        <fullName evidence="3">Uncharacterized protein</fullName>
    </submittedName>
</protein>
<reference evidence="3 4" key="1">
    <citation type="submission" date="2019-01" db="EMBL/GenBank/DDBJ databases">
        <title>A draft genome assembly of the solar-powered sea slug Elysia chlorotica.</title>
        <authorList>
            <person name="Cai H."/>
            <person name="Li Q."/>
            <person name="Fang X."/>
            <person name="Li J."/>
            <person name="Curtis N.E."/>
            <person name="Altenburger A."/>
            <person name="Shibata T."/>
            <person name="Feng M."/>
            <person name="Maeda T."/>
            <person name="Schwartz J.A."/>
            <person name="Shigenobu S."/>
            <person name="Lundholm N."/>
            <person name="Nishiyama T."/>
            <person name="Yang H."/>
            <person name="Hasebe M."/>
            <person name="Li S."/>
            <person name="Pierce S.K."/>
            <person name="Wang J."/>
        </authorList>
    </citation>
    <scope>NUCLEOTIDE SEQUENCE [LARGE SCALE GENOMIC DNA]</scope>
    <source>
        <strain evidence="3">EC2010</strain>
        <tissue evidence="3">Whole organism of an adult</tissue>
    </source>
</reference>
<feature type="non-terminal residue" evidence="3">
    <location>
        <position position="160"/>
    </location>
</feature>
<organism evidence="3 4">
    <name type="scientific">Elysia chlorotica</name>
    <name type="common">Eastern emerald elysia</name>
    <name type="synonym">Sea slug</name>
    <dbReference type="NCBI Taxonomy" id="188477"/>
    <lineage>
        <taxon>Eukaryota</taxon>
        <taxon>Metazoa</taxon>
        <taxon>Spiralia</taxon>
        <taxon>Lophotrochozoa</taxon>
        <taxon>Mollusca</taxon>
        <taxon>Gastropoda</taxon>
        <taxon>Heterobranchia</taxon>
        <taxon>Euthyneura</taxon>
        <taxon>Panpulmonata</taxon>
        <taxon>Sacoglossa</taxon>
        <taxon>Placobranchoidea</taxon>
        <taxon>Plakobranchidae</taxon>
        <taxon>Elysia</taxon>
    </lineage>
</organism>
<proteinExistence type="predicted"/>
<evidence type="ECO:0000313" key="4">
    <source>
        <dbReference type="Proteomes" id="UP000271974"/>
    </source>
</evidence>
<comment type="caution">
    <text evidence="3">The sequence shown here is derived from an EMBL/GenBank/DDBJ whole genome shotgun (WGS) entry which is preliminary data.</text>
</comment>
<feature type="non-terminal residue" evidence="3">
    <location>
        <position position="1"/>
    </location>
</feature>
<evidence type="ECO:0000313" key="3">
    <source>
        <dbReference type="EMBL" id="RUS85128.1"/>
    </source>
</evidence>
<feature type="transmembrane region" description="Helical" evidence="2">
    <location>
        <begin position="141"/>
        <end position="159"/>
    </location>
</feature>